<feature type="compositionally biased region" description="Basic and acidic residues" evidence="1">
    <location>
        <begin position="358"/>
        <end position="410"/>
    </location>
</feature>
<comment type="caution">
    <text evidence="3">The sequence shown here is derived from an EMBL/GenBank/DDBJ whole genome shotgun (WGS) entry which is preliminary data.</text>
</comment>
<feature type="compositionally biased region" description="Basic and acidic residues" evidence="1">
    <location>
        <begin position="420"/>
        <end position="441"/>
    </location>
</feature>
<dbReference type="PANTHER" id="PTHR48449">
    <property type="entry name" value="DUF1985 DOMAIN-CONTAINING PROTEIN"/>
    <property type="match status" value="1"/>
</dbReference>
<dbReference type="EMBL" id="BTGU01001615">
    <property type="protein sequence ID" value="GMN26413.1"/>
    <property type="molecule type" value="Genomic_DNA"/>
</dbReference>
<name>A0AA87ZHF2_FICCA</name>
<sequence>MHLMDHSGMGDALWFEVGEVLGRFSINKFCLITSTKCVGSTYLVPAVDNRFMSRYFSTLRAMSREHLEVQMLNAKFDNDDDAVKLGLLYMIFCIPLANANSVKIDLKYFALADNLNEFNAFPWGVLSRKATRTAICNAIDNKLSSKRIPLKKSDKMHYSITGFLHALLIWAYESIPKIARKFTTKHVEANPRMLSWTSADNIKFDAVMSALTTIDKKHAPRKTLVTQCSTATNSDWLEFQKVIQGEVESINKKLDKLKKEQKKFRKLLRRVLKLLYNLNDNVVGNPTIAYHEYKDEEKEDEEEDDDEEENEDDKRENDEEDEDEEGDEEKKVEEDEDDPWKMKMKREMKRKKLKKMKMTREKTIGDEGEAKENEEKKYENGKGKEEEKKVEAVKEKEKEKKDEEAKGENDERNDEEAAIEQDKDERKNEEAAKEQEENIND</sequence>
<gene>
    <name evidence="3" type="ORF">TIFTF001_040848</name>
    <name evidence="4" type="ORF">TIFTF001_040854</name>
    <name evidence="5" type="ORF">TIFTF001_040880</name>
    <name evidence="6" type="ORF">TIFTF001_040886</name>
</gene>
<dbReference type="EMBL" id="BTGU01001616">
    <property type="protein sequence ID" value="GMN26426.1"/>
    <property type="molecule type" value="Genomic_DNA"/>
</dbReference>
<dbReference type="Pfam" id="PF09331">
    <property type="entry name" value="DUF1985"/>
    <property type="match status" value="1"/>
</dbReference>
<evidence type="ECO:0000313" key="5">
    <source>
        <dbReference type="EMBL" id="GMN26627.1"/>
    </source>
</evidence>
<feature type="compositionally biased region" description="Acidic residues" evidence="1">
    <location>
        <begin position="318"/>
        <end position="327"/>
    </location>
</feature>
<dbReference type="PANTHER" id="PTHR48449:SF1">
    <property type="entry name" value="DUF1985 DOMAIN-CONTAINING PROTEIN"/>
    <property type="match status" value="1"/>
</dbReference>
<dbReference type="AlphaFoldDB" id="A0AA87ZHF2"/>
<feature type="compositionally biased region" description="Basic residues" evidence="1">
    <location>
        <begin position="342"/>
        <end position="357"/>
    </location>
</feature>
<evidence type="ECO:0000256" key="1">
    <source>
        <dbReference type="SAM" id="MobiDB-lite"/>
    </source>
</evidence>
<dbReference type="SUPFAM" id="SSF48371">
    <property type="entry name" value="ARM repeat"/>
    <property type="match status" value="1"/>
</dbReference>
<proteinExistence type="predicted"/>
<accession>A0AA87ZHF2</accession>
<evidence type="ECO:0000313" key="3">
    <source>
        <dbReference type="EMBL" id="GMN26413.1"/>
    </source>
</evidence>
<feature type="region of interest" description="Disordered" evidence="1">
    <location>
        <begin position="290"/>
        <end position="441"/>
    </location>
</feature>
<dbReference type="EMBL" id="BTGU01001625">
    <property type="protein sequence ID" value="GMN26640.1"/>
    <property type="molecule type" value="Genomic_DNA"/>
</dbReference>
<evidence type="ECO:0000313" key="6">
    <source>
        <dbReference type="EMBL" id="GMN26640.1"/>
    </source>
</evidence>
<evidence type="ECO:0000313" key="7">
    <source>
        <dbReference type="Proteomes" id="UP001187192"/>
    </source>
</evidence>
<evidence type="ECO:0000313" key="4">
    <source>
        <dbReference type="EMBL" id="GMN26426.1"/>
    </source>
</evidence>
<dbReference type="InterPro" id="IPR015410">
    <property type="entry name" value="DUF1985"/>
</dbReference>
<protein>
    <recommendedName>
        <fullName evidence="2">DUF1985 domain-containing protein</fullName>
    </recommendedName>
</protein>
<dbReference type="Proteomes" id="UP001187192">
    <property type="component" value="Unassembled WGS sequence"/>
</dbReference>
<keyword evidence="7" id="KW-1185">Reference proteome</keyword>
<evidence type="ECO:0000259" key="2">
    <source>
        <dbReference type="Pfam" id="PF09331"/>
    </source>
</evidence>
<feature type="compositionally biased region" description="Acidic residues" evidence="1">
    <location>
        <begin position="297"/>
        <end position="311"/>
    </location>
</feature>
<reference evidence="3" key="1">
    <citation type="submission" date="2023-07" db="EMBL/GenBank/DDBJ databases">
        <title>draft genome sequence of fig (Ficus carica).</title>
        <authorList>
            <person name="Takahashi T."/>
            <person name="Nishimura K."/>
        </authorList>
    </citation>
    <scope>NUCLEOTIDE SEQUENCE</scope>
</reference>
<dbReference type="EMBL" id="BTGU01001624">
    <property type="protein sequence ID" value="GMN26627.1"/>
    <property type="molecule type" value="Genomic_DNA"/>
</dbReference>
<dbReference type="InterPro" id="IPR016024">
    <property type="entry name" value="ARM-type_fold"/>
</dbReference>
<feature type="domain" description="DUF1985" evidence="2">
    <location>
        <begin position="11"/>
        <end position="129"/>
    </location>
</feature>
<organism evidence="3 7">
    <name type="scientific">Ficus carica</name>
    <name type="common">Common fig</name>
    <dbReference type="NCBI Taxonomy" id="3494"/>
    <lineage>
        <taxon>Eukaryota</taxon>
        <taxon>Viridiplantae</taxon>
        <taxon>Streptophyta</taxon>
        <taxon>Embryophyta</taxon>
        <taxon>Tracheophyta</taxon>
        <taxon>Spermatophyta</taxon>
        <taxon>Magnoliopsida</taxon>
        <taxon>eudicotyledons</taxon>
        <taxon>Gunneridae</taxon>
        <taxon>Pentapetalae</taxon>
        <taxon>rosids</taxon>
        <taxon>fabids</taxon>
        <taxon>Rosales</taxon>
        <taxon>Moraceae</taxon>
        <taxon>Ficeae</taxon>
        <taxon>Ficus</taxon>
    </lineage>
</organism>